<dbReference type="EMBL" id="CAHIKZ030000479">
    <property type="protein sequence ID" value="CAE1176288.1"/>
    <property type="molecule type" value="Genomic_DNA"/>
</dbReference>
<feature type="transmembrane region" description="Helical" evidence="1">
    <location>
        <begin position="174"/>
        <end position="193"/>
    </location>
</feature>
<dbReference type="Proteomes" id="UP000597762">
    <property type="component" value="Unassembled WGS sequence"/>
</dbReference>
<comment type="caution">
    <text evidence="2">The sequence shown here is derived from an EMBL/GenBank/DDBJ whole genome shotgun (WGS) entry which is preliminary data.</text>
</comment>
<protein>
    <submittedName>
        <fullName evidence="2">Transmembrane protein 180</fullName>
    </submittedName>
</protein>
<sequence length="555" mass="62195">MSQEMTGTETSATTNQGCLTVSFWIGETVFLIWNSFNDPLFGWLSDYQYLSQSPTASATMPQNSSSWTRNKCQEWCAAETSQNPRLQAKMNYDPEKGESYWTYTKENNYGNGIHDPGGDSLPFLKNQQSHLGHSTESSSLNSVIVSKRLDNLSWNGPLLAMSFLLFWVRWFPTGLQFVICLCVYDSFLTMVDLQHSALLADLAISAEIRTRLNARSSLFSAIGSLSVFVSYSIWDRNNLDSFRAFCVLLCIISITGFYFGTNLLRKAALPPKYINNLQQDDFCKRVSYKFSAPKNSPGTSALKKYIKQLTSHRNFCWFAVMNLVQVFHCHFNSNFFPLFLDVLLGTHGTSLGALLLGTSFVIPHINNVYFLSLCRKHGVYRIILLLFMFKFLLSILMLCVGPGCVWAVCVYVASNRVFTEGTCKLLALVISDLVDEDCVLHGRSQPVSALIFGTASLLSKPGQTLAPLLGLWIWSWQTGYDMFSPTIGEHPSSFPLSNASSDSSLRLACFNILIYVPLACAIIQMSIWLLKFRLHGHRLQWVKAVRSGATLSGTI</sequence>
<keyword evidence="1" id="KW-0472">Membrane</keyword>
<dbReference type="SUPFAM" id="SSF103473">
    <property type="entry name" value="MFS general substrate transporter"/>
    <property type="match status" value="1"/>
</dbReference>
<reference evidence="2" key="1">
    <citation type="submission" date="2021-01" db="EMBL/GenBank/DDBJ databases">
        <authorList>
            <person name="Li R."/>
            <person name="Bekaert M."/>
        </authorList>
    </citation>
    <scope>NUCLEOTIDE SEQUENCE</scope>
    <source>
        <strain evidence="2">Farmed</strain>
    </source>
</reference>
<feature type="transmembrane region" description="Helical" evidence="1">
    <location>
        <begin position="351"/>
        <end position="370"/>
    </location>
</feature>
<dbReference type="AlphaFoldDB" id="A0A812BCE1"/>
<dbReference type="OrthoDB" id="62987at2759"/>
<keyword evidence="1 2" id="KW-0812">Transmembrane</keyword>
<gene>
    <name evidence="2" type="ORF">SPHA_14113</name>
</gene>
<name>A0A812BCE1_ACAPH</name>
<dbReference type="PANTHER" id="PTHR28658">
    <property type="entry name" value="TRANSMEMBRANE PROTEIN 180"/>
    <property type="match status" value="1"/>
</dbReference>
<dbReference type="PANTHER" id="PTHR28658:SF3">
    <property type="entry name" value="TRANSMEMBRANE PROTEIN 180"/>
    <property type="match status" value="1"/>
</dbReference>
<organism evidence="2 3">
    <name type="scientific">Acanthosepion pharaonis</name>
    <name type="common">Pharaoh cuttlefish</name>
    <name type="synonym">Sepia pharaonis</name>
    <dbReference type="NCBI Taxonomy" id="158019"/>
    <lineage>
        <taxon>Eukaryota</taxon>
        <taxon>Metazoa</taxon>
        <taxon>Spiralia</taxon>
        <taxon>Lophotrochozoa</taxon>
        <taxon>Mollusca</taxon>
        <taxon>Cephalopoda</taxon>
        <taxon>Coleoidea</taxon>
        <taxon>Decapodiformes</taxon>
        <taxon>Sepiida</taxon>
        <taxon>Sepiina</taxon>
        <taxon>Sepiidae</taxon>
        <taxon>Acanthosepion</taxon>
    </lineage>
</organism>
<evidence type="ECO:0000313" key="3">
    <source>
        <dbReference type="Proteomes" id="UP000597762"/>
    </source>
</evidence>
<evidence type="ECO:0000256" key="1">
    <source>
        <dbReference type="SAM" id="Phobius"/>
    </source>
</evidence>
<keyword evidence="3" id="KW-1185">Reference proteome</keyword>
<feature type="transmembrane region" description="Helical" evidence="1">
    <location>
        <begin position="382"/>
        <end position="408"/>
    </location>
</feature>
<dbReference type="InterPro" id="IPR040035">
    <property type="entry name" value="TMEM180"/>
</dbReference>
<evidence type="ECO:0000313" key="2">
    <source>
        <dbReference type="EMBL" id="CAE1176288.1"/>
    </source>
</evidence>
<feature type="transmembrane region" description="Helical" evidence="1">
    <location>
        <begin position="505"/>
        <end position="530"/>
    </location>
</feature>
<feature type="transmembrane region" description="Helical" evidence="1">
    <location>
        <begin position="214"/>
        <end position="234"/>
    </location>
</feature>
<feature type="transmembrane region" description="Helical" evidence="1">
    <location>
        <begin position="314"/>
        <end position="331"/>
    </location>
</feature>
<accession>A0A812BCE1</accession>
<dbReference type="Pfam" id="PF13347">
    <property type="entry name" value="MFS_2"/>
    <property type="match status" value="1"/>
</dbReference>
<feature type="transmembrane region" description="Helical" evidence="1">
    <location>
        <begin position="240"/>
        <end position="259"/>
    </location>
</feature>
<keyword evidence="1" id="KW-1133">Transmembrane helix</keyword>
<proteinExistence type="predicted"/>
<dbReference type="InterPro" id="IPR036259">
    <property type="entry name" value="MFS_trans_sf"/>
</dbReference>